<dbReference type="EMBL" id="FQXM01000013">
    <property type="protein sequence ID" value="SHH78968.1"/>
    <property type="molecule type" value="Genomic_DNA"/>
</dbReference>
<dbReference type="SUPFAM" id="SSF49464">
    <property type="entry name" value="Carboxypeptidase regulatory domain-like"/>
    <property type="match status" value="1"/>
</dbReference>
<organism evidence="4 5">
    <name type="scientific">Clostridium grantii DSM 8605</name>
    <dbReference type="NCBI Taxonomy" id="1121316"/>
    <lineage>
        <taxon>Bacteria</taxon>
        <taxon>Bacillati</taxon>
        <taxon>Bacillota</taxon>
        <taxon>Clostridia</taxon>
        <taxon>Eubacteriales</taxon>
        <taxon>Clostridiaceae</taxon>
        <taxon>Clostridium</taxon>
    </lineage>
</organism>
<evidence type="ECO:0000313" key="4">
    <source>
        <dbReference type="EMBL" id="SHH78968.1"/>
    </source>
</evidence>
<reference evidence="4 5" key="1">
    <citation type="submission" date="2016-11" db="EMBL/GenBank/DDBJ databases">
        <authorList>
            <person name="Jaros S."/>
            <person name="Januszkiewicz K."/>
            <person name="Wedrychowicz H."/>
        </authorList>
    </citation>
    <scope>NUCLEOTIDE SEQUENCE [LARGE SCALE GENOMIC DNA]</scope>
    <source>
        <strain evidence="4 5">DSM 8605</strain>
    </source>
</reference>
<sequence>MAEVKDIYKLGQSIQKDIIEKGEEIRIDLNLDDNILSNVGKVYGEIKDTSDDPVQGVTVKITDANYVPKYHTVTNELGQYVIENVKADTQYSILAAKDGYEIKQGTTFIMQTSQEIERNFVITEITSTNSFLAGDILDKDDNKLEKATVNLYDSSGSTPTLVKTTTSNKFGQYVFLDIPIGEYTVESSLLGYKSTSSNFNVDKENEVFHIDLVMADDPVSKLGTINGIISDKDGNPVESAFVVLFKVEKDSEGKEILTAIKKTVTNDEGLYLFEQIPQGSYKIKANKLTA</sequence>
<evidence type="ECO:0000256" key="2">
    <source>
        <dbReference type="ARBA" id="ARBA00022525"/>
    </source>
</evidence>
<dbReference type="OrthoDB" id="1924619at2"/>
<proteinExistence type="inferred from homology"/>
<dbReference type="Proteomes" id="UP000184447">
    <property type="component" value="Unassembled WGS sequence"/>
</dbReference>
<evidence type="ECO:0000313" key="5">
    <source>
        <dbReference type="Proteomes" id="UP000184447"/>
    </source>
</evidence>
<keyword evidence="4" id="KW-0645">Protease</keyword>
<gene>
    <name evidence="4" type="ORF">SAMN02745207_02508</name>
</gene>
<dbReference type="GO" id="GO:0004180">
    <property type="term" value="F:carboxypeptidase activity"/>
    <property type="evidence" value="ECO:0007669"/>
    <property type="project" value="UniProtKB-KW"/>
</dbReference>
<keyword evidence="2" id="KW-0964">Secreted</keyword>
<name>A0A1M5VUU0_9CLOT</name>
<keyword evidence="5" id="KW-1185">Reference proteome</keyword>
<evidence type="ECO:0000256" key="3">
    <source>
        <dbReference type="ARBA" id="ARBA00022729"/>
    </source>
</evidence>
<evidence type="ECO:0000256" key="1">
    <source>
        <dbReference type="ARBA" id="ARBA00007257"/>
    </source>
</evidence>
<accession>A0A1M5VUU0</accession>
<dbReference type="RefSeq" id="WP_073338767.1">
    <property type="nucleotide sequence ID" value="NZ_FQXM01000013.1"/>
</dbReference>
<dbReference type="PANTHER" id="PTHR36108:SF13">
    <property type="entry name" value="COLOSSIN-B-RELATED"/>
    <property type="match status" value="1"/>
</dbReference>
<dbReference type="Pfam" id="PF13620">
    <property type="entry name" value="CarboxypepD_reg"/>
    <property type="match status" value="2"/>
</dbReference>
<dbReference type="InterPro" id="IPR013784">
    <property type="entry name" value="Carb-bd-like_fold"/>
</dbReference>
<dbReference type="Gene3D" id="2.60.40.1120">
    <property type="entry name" value="Carboxypeptidase-like, regulatory domain"/>
    <property type="match status" value="1"/>
</dbReference>
<dbReference type="STRING" id="1121316.SAMN02745207_02508"/>
<dbReference type="SUPFAM" id="SSF49452">
    <property type="entry name" value="Starch-binding domain-like"/>
    <property type="match status" value="1"/>
</dbReference>
<keyword evidence="4" id="KW-0121">Carboxypeptidase</keyword>
<dbReference type="PANTHER" id="PTHR36108">
    <property type="entry name" value="COLOSSIN-B-RELATED"/>
    <property type="match status" value="1"/>
</dbReference>
<keyword evidence="4" id="KW-0378">Hydrolase</keyword>
<dbReference type="InterPro" id="IPR008969">
    <property type="entry name" value="CarboxyPept-like_regulatory"/>
</dbReference>
<dbReference type="Gene3D" id="2.60.40.10">
    <property type="entry name" value="Immunoglobulins"/>
    <property type="match status" value="2"/>
</dbReference>
<keyword evidence="3" id="KW-0732">Signal</keyword>
<dbReference type="SUPFAM" id="SSF49478">
    <property type="entry name" value="Cna protein B-type domain"/>
    <property type="match status" value="1"/>
</dbReference>
<comment type="similarity">
    <text evidence="1">Belongs to the serine-aspartate repeat-containing protein (SDr) family.</text>
</comment>
<dbReference type="GO" id="GO:0030246">
    <property type="term" value="F:carbohydrate binding"/>
    <property type="evidence" value="ECO:0007669"/>
    <property type="project" value="InterPro"/>
</dbReference>
<dbReference type="AlphaFoldDB" id="A0A1M5VUU0"/>
<protein>
    <submittedName>
        <fullName evidence="4">Carboxypeptidase regulatory-like domain-containing protein</fullName>
    </submittedName>
</protein>
<dbReference type="InterPro" id="IPR013783">
    <property type="entry name" value="Ig-like_fold"/>
</dbReference>